<sequence>MPRSDCQVRYPGKLYAEADRALIPKFPNLADSAGTGYAAAMEDGEDKETIDAHLVAMAKEVSKARPDVSYISDCMARTFASRIKWIGENPSVADIVKEYPALSMSTIARLEFQRMTDVAVLKKLEEVLGPSAKKIIMVSRKKRHLQSFLQSFDESISGASEASQYGFPGIRNGAKGGLRQSIIQKYFGSYAPSTSSSSTLTELRLA</sequence>
<name>A0ACB8CZW9_DERSI</name>
<protein>
    <submittedName>
        <fullName evidence="1">Uncharacterized protein</fullName>
    </submittedName>
</protein>
<dbReference type="Proteomes" id="UP000821865">
    <property type="component" value="Chromosome 4"/>
</dbReference>
<dbReference type="EMBL" id="CM023473">
    <property type="protein sequence ID" value="KAH7954688.1"/>
    <property type="molecule type" value="Genomic_DNA"/>
</dbReference>
<evidence type="ECO:0000313" key="1">
    <source>
        <dbReference type="EMBL" id="KAH7954688.1"/>
    </source>
</evidence>
<reference evidence="1" key="1">
    <citation type="submission" date="2020-05" db="EMBL/GenBank/DDBJ databases">
        <title>Large-scale comparative analyses of tick genomes elucidate their genetic diversity and vector capacities.</title>
        <authorList>
            <person name="Jia N."/>
            <person name="Wang J."/>
            <person name="Shi W."/>
            <person name="Du L."/>
            <person name="Sun Y."/>
            <person name="Zhan W."/>
            <person name="Jiang J."/>
            <person name="Wang Q."/>
            <person name="Zhang B."/>
            <person name="Ji P."/>
            <person name="Sakyi L.B."/>
            <person name="Cui X."/>
            <person name="Yuan T."/>
            <person name="Jiang B."/>
            <person name="Yang W."/>
            <person name="Lam T.T.-Y."/>
            <person name="Chang Q."/>
            <person name="Ding S."/>
            <person name="Wang X."/>
            <person name="Zhu J."/>
            <person name="Ruan X."/>
            <person name="Zhao L."/>
            <person name="Wei J."/>
            <person name="Que T."/>
            <person name="Du C."/>
            <person name="Cheng J."/>
            <person name="Dai P."/>
            <person name="Han X."/>
            <person name="Huang E."/>
            <person name="Gao Y."/>
            <person name="Liu J."/>
            <person name="Shao H."/>
            <person name="Ye R."/>
            <person name="Li L."/>
            <person name="Wei W."/>
            <person name="Wang X."/>
            <person name="Wang C."/>
            <person name="Yang T."/>
            <person name="Huo Q."/>
            <person name="Li W."/>
            <person name="Guo W."/>
            <person name="Chen H."/>
            <person name="Zhou L."/>
            <person name="Ni X."/>
            <person name="Tian J."/>
            <person name="Zhou Y."/>
            <person name="Sheng Y."/>
            <person name="Liu T."/>
            <person name="Pan Y."/>
            <person name="Xia L."/>
            <person name="Li J."/>
            <person name="Zhao F."/>
            <person name="Cao W."/>
        </authorList>
    </citation>
    <scope>NUCLEOTIDE SEQUENCE</scope>
    <source>
        <strain evidence="1">Dsil-2018</strain>
    </source>
</reference>
<evidence type="ECO:0000313" key="2">
    <source>
        <dbReference type="Proteomes" id="UP000821865"/>
    </source>
</evidence>
<organism evidence="1 2">
    <name type="scientific">Dermacentor silvarum</name>
    <name type="common">Tick</name>
    <dbReference type="NCBI Taxonomy" id="543639"/>
    <lineage>
        <taxon>Eukaryota</taxon>
        <taxon>Metazoa</taxon>
        <taxon>Ecdysozoa</taxon>
        <taxon>Arthropoda</taxon>
        <taxon>Chelicerata</taxon>
        <taxon>Arachnida</taxon>
        <taxon>Acari</taxon>
        <taxon>Parasitiformes</taxon>
        <taxon>Ixodida</taxon>
        <taxon>Ixodoidea</taxon>
        <taxon>Ixodidae</taxon>
        <taxon>Rhipicephalinae</taxon>
        <taxon>Dermacentor</taxon>
    </lineage>
</organism>
<comment type="caution">
    <text evidence="1">The sequence shown here is derived from an EMBL/GenBank/DDBJ whole genome shotgun (WGS) entry which is preliminary data.</text>
</comment>
<gene>
    <name evidence="1" type="ORF">HPB49_020935</name>
</gene>
<accession>A0ACB8CZW9</accession>
<proteinExistence type="predicted"/>
<keyword evidence="2" id="KW-1185">Reference proteome</keyword>